<dbReference type="AlphaFoldDB" id="A0AAD8HHS3"/>
<reference evidence="2" key="2">
    <citation type="submission" date="2023-05" db="EMBL/GenBank/DDBJ databases">
        <authorList>
            <person name="Schelkunov M.I."/>
        </authorList>
    </citation>
    <scope>NUCLEOTIDE SEQUENCE</scope>
    <source>
        <strain evidence="2">Hsosn_3</strain>
        <tissue evidence="2">Leaf</tissue>
    </source>
</reference>
<name>A0AAD8HHS3_9APIA</name>
<feature type="region of interest" description="Disordered" evidence="1">
    <location>
        <begin position="247"/>
        <end position="267"/>
    </location>
</feature>
<dbReference type="Proteomes" id="UP001237642">
    <property type="component" value="Unassembled WGS sequence"/>
</dbReference>
<organism evidence="2 3">
    <name type="scientific">Heracleum sosnowskyi</name>
    <dbReference type="NCBI Taxonomy" id="360622"/>
    <lineage>
        <taxon>Eukaryota</taxon>
        <taxon>Viridiplantae</taxon>
        <taxon>Streptophyta</taxon>
        <taxon>Embryophyta</taxon>
        <taxon>Tracheophyta</taxon>
        <taxon>Spermatophyta</taxon>
        <taxon>Magnoliopsida</taxon>
        <taxon>eudicotyledons</taxon>
        <taxon>Gunneridae</taxon>
        <taxon>Pentapetalae</taxon>
        <taxon>asterids</taxon>
        <taxon>campanulids</taxon>
        <taxon>Apiales</taxon>
        <taxon>Apiaceae</taxon>
        <taxon>Apioideae</taxon>
        <taxon>apioid superclade</taxon>
        <taxon>Tordylieae</taxon>
        <taxon>Tordyliinae</taxon>
        <taxon>Heracleum</taxon>
    </lineage>
</organism>
<feature type="compositionally biased region" description="Acidic residues" evidence="1">
    <location>
        <begin position="67"/>
        <end position="77"/>
    </location>
</feature>
<gene>
    <name evidence="2" type="ORF">POM88_042454</name>
</gene>
<proteinExistence type="predicted"/>
<reference evidence="2" key="1">
    <citation type="submission" date="2023-02" db="EMBL/GenBank/DDBJ databases">
        <title>Genome of toxic invasive species Heracleum sosnowskyi carries increased number of genes despite the absence of recent whole-genome duplications.</title>
        <authorList>
            <person name="Schelkunov M."/>
            <person name="Shtratnikova V."/>
            <person name="Makarenko M."/>
            <person name="Klepikova A."/>
            <person name="Omelchenko D."/>
            <person name="Novikova G."/>
            <person name="Obukhova E."/>
            <person name="Bogdanov V."/>
            <person name="Penin A."/>
            <person name="Logacheva M."/>
        </authorList>
    </citation>
    <scope>NUCLEOTIDE SEQUENCE</scope>
    <source>
        <strain evidence="2">Hsosn_3</strain>
        <tissue evidence="2">Leaf</tissue>
    </source>
</reference>
<dbReference type="EMBL" id="JAUIZM010000009">
    <property type="protein sequence ID" value="KAK1366893.1"/>
    <property type="molecule type" value="Genomic_DNA"/>
</dbReference>
<keyword evidence="3" id="KW-1185">Reference proteome</keyword>
<sequence length="267" mass="30930">MKVDQRTKMKLKREKKIGELAGRMNSASRYNLRSNESRILRLSEMKEDEFGSDCDGISEKVLAAGDSESESESESENEICRSPEEVKGLSYYYDPEVYGDLSEDEESDEDLIEDRDEHDWGFSFVVKKRSRTVTNPKIPEKKYFKSDGSESRSIFPVLHDPDFPLAELSKLALKTYNTIRDTEYEYVGLVKAYKQTVNGFRFWTRFKARLPGQDAINFQAITFLGGPNRKTNDATVHFESVYPLPPSPAIRRTEQKIPQRKRRRRRG</sequence>
<accession>A0AAD8HHS3</accession>
<evidence type="ECO:0000313" key="2">
    <source>
        <dbReference type="EMBL" id="KAK1366893.1"/>
    </source>
</evidence>
<evidence type="ECO:0000256" key="1">
    <source>
        <dbReference type="SAM" id="MobiDB-lite"/>
    </source>
</evidence>
<protein>
    <submittedName>
        <fullName evidence="2">Uncharacterized protein</fullName>
    </submittedName>
</protein>
<evidence type="ECO:0000313" key="3">
    <source>
        <dbReference type="Proteomes" id="UP001237642"/>
    </source>
</evidence>
<feature type="compositionally biased region" description="Basic and acidic residues" evidence="1">
    <location>
        <begin position="78"/>
        <end position="87"/>
    </location>
</feature>
<feature type="compositionally biased region" description="Basic residues" evidence="1">
    <location>
        <begin position="258"/>
        <end position="267"/>
    </location>
</feature>
<comment type="caution">
    <text evidence="2">The sequence shown here is derived from an EMBL/GenBank/DDBJ whole genome shotgun (WGS) entry which is preliminary data.</text>
</comment>
<feature type="region of interest" description="Disordered" evidence="1">
    <location>
        <begin position="63"/>
        <end position="87"/>
    </location>
</feature>